<comment type="subcellular location">
    <subcellularLocation>
        <location evidence="1">Nucleus</location>
    </subcellularLocation>
</comment>
<dbReference type="GO" id="GO:0042800">
    <property type="term" value="F:histone H3K4 methyltransferase activity"/>
    <property type="evidence" value="ECO:0007669"/>
    <property type="project" value="EnsemblFungi"/>
</dbReference>
<dbReference type="GO" id="GO:0048188">
    <property type="term" value="C:Set1C/COMPASS complex"/>
    <property type="evidence" value="ECO:0007669"/>
    <property type="project" value="EnsemblFungi"/>
</dbReference>
<dbReference type="InterPro" id="IPR037867">
    <property type="entry name" value="Swd2/WDR82"/>
</dbReference>
<comment type="caution">
    <text evidence="8">The sequence shown here is derived from an EMBL/GenBank/DDBJ whole genome shotgun (WGS) entry which is preliminary data.</text>
</comment>
<dbReference type="InterPro" id="IPR019775">
    <property type="entry name" value="WD40_repeat_CS"/>
</dbReference>
<evidence type="ECO:0000256" key="5">
    <source>
        <dbReference type="ARBA" id="ARBA00022737"/>
    </source>
</evidence>
<dbReference type="PRINTS" id="PR00320">
    <property type="entry name" value="GPROTEINBRPT"/>
</dbReference>
<dbReference type="PANTHER" id="PTHR19861:SF0">
    <property type="entry name" value="WD REPEAT-CONTAINING PROTEIN 82"/>
    <property type="match status" value="1"/>
</dbReference>
<dbReference type="GO" id="GO:0006353">
    <property type="term" value="P:DNA-templated transcription termination"/>
    <property type="evidence" value="ECO:0007669"/>
    <property type="project" value="UniProtKB-KW"/>
</dbReference>
<keyword evidence="9" id="KW-1185">Reference proteome</keyword>
<keyword evidence="3" id="KW-0804">Transcription</keyword>
<dbReference type="GO" id="GO:0031124">
    <property type="term" value="P:mRNA 3'-end processing"/>
    <property type="evidence" value="ECO:0007669"/>
    <property type="project" value="EnsemblFungi"/>
</dbReference>
<evidence type="ECO:0008006" key="10">
    <source>
        <dbReference type="Google" id="ProtNLM"/>
    </source>
</evidence>
<dbReference type="EMBL" id="MVBO01000068">
    <property type="protein sequence ID" value="OZJ03794.1"/>
    <property type="molecule type" value="Genomic_DNA"/>
</dbReference>
<dbReference type="InterPro" id="IPR001680">
    <property type="entry name" value="WD40_rpt"/>
</dbReference>
<dbReference type="PROSITE" id="PS50082">
    <property type="entry name" value="WD_REPEATS_2"/>
    <property type="match status" value="3"/>
</dbReference>
<keyword evidence="5" id="KW-0677">Repeat</keyword>
<dbReference type="PANTHER" id="PTHR19861">
    <property type="entry name" value="WD40 REPEAT PROTEIN SWD2"/>
    <property type="match status" value="1"/>
</dbReference>
<evidence type="ECO:0000256" key="7">
    <source>
        <dbReference type="PROSITE-ProRule" id="PRU00221"/>
    </source>
</evidence>
<evidence type="ECO:0000256" key="1">
    <source>
        <dbReference type="ARBA" id="ARBA00004123"/>
    </source>
</evidence>
<proteinExistence type="inferred from homology"/>
<dbReference type="FunFam" id="2.130.10.10:FF:001194">
    <property type="entry name" value="Unplaced genomic scaffold supercont1.1, whole genome shotgun sequence"/>
    <property type="match status" value="1"/>
</dbReference>
<reference evidence="8 9" key="1">
    <citation type="journal article" date="2017" name="Mycologia">
        <title>Bifiguratus adelaidae, gen. et sp. nov., a new member of Mucoromycotina in endophytic and soil-dwelling habitats.</title>
        <authorList>
            <person name="Torres-Cruz T.J."/>
            <person name="Billingsley Tobias T.L."/>
            <person name="Almatruk M."/>
            <person name="Hesse C."/>
            <person name="Kuske C.R."/>
            <person name="Desiro A."/>
            <person name="Benucci G.M."/>
            <person name="Bonito G."/>
            <person name="Stajich J.E."/>
            <person name="Dunlap C."/>
            <person name="Arnold A.E."/>
            <person name="Porras-Alfaro A."/>
        </authorList>
    </citation>
    <scope>NUCLEOTIDE SEQUENCE [LARGE SCALE GENOMIC DNA]</scope>
    <source>
        <strain evidence="8 9">AZ0501</strain>
    </source>
</reference>
<dbReference type="AlphaFoldDB" id="A0A261XZV7"/>
<organism evidence="8 9">
    <name type="scientific">Bifiguratus adelaidae</name>
    <dbReference type="NCBI Taxonomy" id="1938954"/>
    <lineage>
        <taxon>Eukaryota</taxon>
        <taxon>Fungi</taxon>
        <taxon>Fungi incertae sedis</taxon>
        <taxon>Mucoromycota</taxon>
        <taxon>Mucoromycotina</taxon>
        <taxon>Endogonomycetes</taxon>
        <taxon>Endogonales</taxon>
        <taxon>Endogonales incertae sedis</taxon>
        <taxon>Bifiguratus</taxon>
    </lineage>
</organism>
<dbReference type="InterPro" id="IPR020472">
    <property type="entry name" value="WD40_PAC1"/>
</dbReference>
<evidence type="ECO:0000256" key="3">
    <source>
        <dbReference type="ARBA" id="ARBA00022472"/>
    </source>
</evidence>
<evidence type="ECO:0000256" key="6">
    <source>
        <dbReference type="ARBA" id="ARBA00023242"/>
    </source>
</evidence>
<feature type="repeat" description="WD" evidence="7">
    <location>
        <begin position="107"/>
        <end position="148"/>
    </location>
</feature>
<protein>
    <recommendedName>
        <fullName evidence="10">Anaphase-promoting complex subunit 4 WD40 domain-containing protein</fullName>
    </recommendedName>
</protein>
<name>A0A261XZV7_9FUNG</name>
<dbReference type="PROSITE" id="PS50294">
    <property type="entry name" value="WD_REPEATS_REGION"/>
    <property type="match status" value="1"/>
</dbReference>
<sequence length="339" mass="37371">MDKPVVLTPPILSSFRITKIFKENINSITSLCYDDTGEICVTAAKDESLRVYDCRSGQPRNTLFSKKYGVHLAKFTHRQNNVVYASTKEDDTLRYLSLHDNKYIRYFRGHKKRVTALEMSPADDQFLSASLDNTVRLWDLRSNTCQGMINTPGRTNIAFDQAGLIFALGVGSTLKLYDLKAFDSGPFASWDLIDPNRPQGMAEWTSVQFSNDGLHILITTAGDTHYLVDAFDGKLEQTFVGHSGVGIGSNLGGQVDVVGGGGEACFTPDAQFVMAGSRDGKICLWDIAHPKPDHQPFHVLDGPTEPVSVLGINPKYLMLASGSSELCFWEPNPSLLNVQ</sequence>
<dbReference type="Gene3D" id="2.130.10.10">
    <property type="entry name" value="YVTN repeat-like/Quinoprotein amine dehydrogenase"/>
    <property type="match status" value="2"/>
</dbReference>
<evidence type="ECO:0000256" key="2">
    <source>
        <dbReference type="ARBA" id="ARBA00005616"/>
    </source>
</evidence>
<accession>A0A261XZV7</accession>
<dbReference type="GO" id="GO:0031126">
    <property type="term" value="P:sno(s)RNA 3'-end processing"/>
    <property type="evidence" value="ECO:0007669"/>
    <property type="project" value="EnsemblFungi"/>
</dbReference>
<gene>
    <name evidence="8" type="ORF">BZG36_03002</name>
</gene>
<dbReference type="SUPFAM" id="SSF50978">
    <property type="entry name" value="WD40 repeat-like"/>
    <property type="match status" value="1"/>
</dbReference>
<dbReference type="InterPro" id="IPR015943">
    <property type="entry name" value="WD40/YVTN_repeat-like_dom_sf"/>
</dbReference>
<dbReference type="PROSITE" id="PS00678">
    <property type="entry name" value="WD_REPEATS_1"/>
    <property type="match status" value="1"/>
</dbReference>
<dbReference type="Proteomes" id="UP000242875">
    <property type="component" value="Unassembled WGS sequence"/>
</dbReference>
<dbReference type="OrthoDB" id="27537at2759"/>
<dbReference type="GO" id="GO:0005847">
    <property type="term" value="C:mRNA cleavage and polyadenylation specificity factor complex"/>
    <property type="evidence" value="ECO:0007669"/>
    <property type="project" value="EnsemblFungi"/>
</dbReference>
<keyword evidence="6" id="KW-0539">Nucleus</keyword>
<dbReference type="GO" id="GO:0003682">
    <property type="term" value="F:chromatin binding"/>
    <property type="evidence" value="ECO:0007669"/>
    <property type="project" value="TreeGrafter"/>
</dbReference>
<keyword evidence="4 7" id="KW-0853">WD repeat</keyword>
<keyword evidence="3" id="KW-0805">Transcription regulation</keyword>
<comment type="similarity">
    <text evidence="2">Belongs to the WD repeat SWD2 family.</text>
</comment>
<dbReference type="GO" id="GO:0000723">
    <property type="term" value="P:telomere maintenance"/>
    <property type="evidence" value="ECO:0007669"/>
    <property type="project" value="EnsemblFungi"/>
</dbReference>
<dbReference type="Pfam" id="PF00400">
    <property type="entry name" value="WD40"/>
    <property type="match status" value="3"/>
</dbReference>
<feature type="repeat" description="WD" evidence="7">
    <location>
        <begin position="21"/>
        <end position="62"/>
    </location>
</feature>
<feature type="repeat" description="WD" evidence="7">
    <location>
        <begin position="266"/>
        <end position="287"/>
    </location>
</feature>
<dbReference type="SMART" id="SM00320">
    <property type="entry name" value="WD40"/>
    <property type="match status" value="5"/>
</dbReference>
<dbReference type="InterPro" id="IPR036322">
    <property type="entry name" value="WD40_repeat_dom_sf"/>
</dbReference>
<keyword evidence="3" id="KW-0806">Transcription termination</keyword>
<evidence type="ECO:0000313" key="9">
    <source>
        <dbReference type="Proteomes" id="UP000242875"/>
    </source>
</evidence>
<evidence type="ECO:0000313" key="8">
    <source>
        <dbReference type="EMBL" id="OZJ03794.1"/>
    </source>
</evidence>
<evidence type="ECO:0000256" key="4">
    <source>
        <dbReference type="ARBA" id="ARBA00022574"/>
    </source>
</evidence>